<evidence type="ECO:0000313" key="3">
    <source>
        <dbReference type="Proteomes" id="UP001165079"/>
    </source>
</evidence>
<dbReference type="InterPro" id="IPR001509">
    <property type="entry name" value="Epimerase_deHydtase"/>
</dbReference>
<proteinExistence type="predicted"/>
<reference evidence="2" key="1">
    <citation type="submission" date="2023-03" db="EMBL/GenBank/DDBJ databases">
        <title>Actinorhabdospora filicis NBRC 111898.</title>
        <authorList>
            <person name="Ichikawa N."/>
            <person name="Sato H."/>
            <person name="Tonouchi N."/>
        </authorList>
    </citation>
    <scope>NUCLEOTIDE SEQUENCE</scope>
    <source>
        <strain evidence="2">NBRC 111898</strain>
    </source>
</reference>
<evidence type="ECO:0000313" key="2">
    <source>
        <dbReference type="EMBL" id="GLZ75213.1"/>
    </source>
</evidence>
<dbReference type="RefSeq" id="WP_285660458.1">
    <property type="nucleotide sequence ID" value="NZ_BSTX01000001.1"/>
</dbReference>
<dbReference type="InterPro" id="IPR036291">
    <property type="entry name" value="NAD(P)-bd_dom_sf"/>
</dbReference>
<dbReference type="AlphaFoldDB" id="A0A9W6SF78"/>
<dbReference type="Pfam" id="PF01370">
    <property type="entry name" value="Epimerase"/>
    <property type="match status" value="1"/>
</dbReference>
<dbReference type="SUPFAM" id="SSF51735">
    <property type="entry name" value="NAD(P)-binding Rossmann-fold domains"/>
    <property type="match status" value="1"/>
</dbReference>
<accession>A0A9W6SF78</accession>
<protein>
    <submittedName>
        <fullName evidence="2">Reductase</fullName>
    </submittedName>
</protein>
<evidence type="ECO:0000259" key="1">
    <source>
        <dbReference type="Pfam" id="PF01370"/>
    </source>
</evidence>
<name>A0A9W6SF78_9ACTN</name>
<comment type="caution">
    <text evidence="2">The sequence shown here is derived from an EMBL/GenBank/DDBJ whole genome shotgun (WGS) entry which is preliminary data.</text>
</comment>
<feature type="domain" description="NAD-dependent epimerase/dehydratase" evidence="1">
    <location>
        <begin position="3"/>
        <end position="210"/>
    </location>
</feature>
<keyword evidence="3" id="KW-1185">Reference proteome</keyword>
<dbReference type="EMBL" id="BSTX01000001">
    <property type="protein sequence ID" value="GLZ75213.1"/>
    <property type="molecule type" value="Genomic_DNA"/>
</dbReference>
<organism evidence="2 3">
    <name type="scientific">Actinorhabdospora filicis</name>
    <dbReference type="NCBI Taxonomy" id="1785913"/>
    <lineage>
        <taxon>Bacteria</taxon>
        <taxon>Bacillati</taxon>
        <taxon>Actinomycetota</taxon>
        <taxon>Actinomycetes</taxon>
        <taxon>Micromonosporales</taxon>
        <taxon>Micromonosporaceae</taxon>
        <taxon>Actinorhabdospora</taxon>
    </lineage>
</organism>
<dbReference type="Proteomes" id="UP001165079">
    <property type="component" value="Unassembled WGS sequence"/>
</dbReference>
<gene>
    <name evidence="2" type="ORF">Afil01_00200</name>
</gene>
<dbReference type="Gene3D" id="3.40.50.720">
    <property type="entry name" value="NAD(P)-binding Rossmann-like Domain"/>
    <property type="match status" value="1"/>
</dbReference>
<sequence length="328" mass="34733">MKILVLGGTRYLSHATAALAVSRGHDVTVAARGESGEPPSGTEFVRVDRATPEGVAALRGRDFDAVIDVARVPLHIATVLDALGEIGHYGFVSTVSVYTEHAALGGTPATTAIAEPTAPDSGDLSMELYGPSKVACENLLRERFGEDALIVRAGLIVGPADPGDRFGYWPWRIARGGEVLAPGTPEEPVQWIDVLDLAEWLVRAAEERTGGTHDGMCPPVSRGEFLTGIAAALGADVTFTWVPNAFLEAQEVGQWMGPESLPLWSADPGFTGFMARDTSASVDAGMRIRPLAETTRRWIDWNDGSPAGRAGLSPEREAAVLAAWHASA</sequence>